<accession>A0A0G4GH97</accession>
<organism evidence="1">
    <name type="scientific">Chromera velia CCMP2878</name>
    <dbReference type="NCBI Taxonomy" id="1169474"/>
    <lineage>
        <taxon>Eukaryota</taxon>
        <taxon>Sar</taxon>
        <taxon>Alveolata</taxon>
        <taxon>Colpodellida</taxon>
        <taxon>Chromeraceae</taxon>
        <taxon>Chromera</taxon>
    </lineage>
</organism>
<sequence length="292" mass="31954">MIRDRLIPALMKGRRNGGPPTQHDVWLRDVAALPVRLLGLGIPKPTETADRDYQTSAAASEAITEAILRGEDIDADEHVKRGQKVRAAHKEAVKEAVEKEWERGLPTLRHDEVNRTWASLAAEAYPAGAVHAKEPIIREEGEVQGCPALRGDFQVRGAYAPQRLAIFDTRVINPHAASREKVSWTQALKAAAEEKKRKHGQASADRGCDFTPLVSAVDGTMEGEAKMFLKRVAERLSEKWGQHVSKTCGRIRARLQIAHLKAASTCIRGTRGVQGEGWEEGGVGSALVMTEG</sequence>
<protein>
    <submittedName>
        <fullName evidence="1">Uncharacterized protein</fullName>
    </submittedName>
</protein>
<dbReference type="AlphaFoldDB" id="A0A0G4GH97"/>
<reference evidence="1" key="1">
    <citation type="submission" date="2014-11" db="EMBL/GenBank/DDBJ databases">
        <authorList>
            <person name="Otto D Thomas"/>
            <person name="Naeem Raeece"/>
        </authorList>
    </citation>
    <scope>NUCLEOTIDE SEQUENCE</scope>
</reference>
<gene>
    <name evidence="1" type="ORF">Cvel_4717</name>
</gene>
<proteinExistence type="predicted"/>
<evidence type="ECO:0000313" key="1">
    <source>
        <dbReference type="EMBL" id="CEM29133.1"/>
    </source>
</evidence>
<dbReference type="EMBL" id="CDMZ01001214">
    <property type="protein sequence ID" value="CEM29133.1"/>
    <property type="molecule type" value="Genomic_DNA"/>
</dbReference>
<dbReference type="VEuPathDB" id="CryptoDB:Cvel_4717"/>
<name>A0A0G4GH97_9ALVE</name>
<dbReference type="PhylomeDB" id="A0A0G4GH97"/>